<keyword evidence="3" id="KW-1185">Reference proteome</keyword>
<dbReference type="EMBL" id="JAACXV010013912">
    <property type="protein sequence ID" value="KAF7271716.1"/>
    <property type="molecule type" value="Genomic_DNA"/>
</dbReference>
<gene>
    <name evidence="2" type="ORF">GWI33_015447</name>
</gene>
<evidence type="ECO:0000256" key="1">
    <source>
        <dbReference type="SAM" id="MobiDB-lite"/>
    </source>
</evidence>
<organism evidence="2 3">
    <name type="scientific">Rhynchophorus ferrugineus</name>
    <name type="common">Red palm weevil</name>
    <name type="synonym">Curculio ferrugineus</name>
    <dbReference type="NCBI Taxonomy" id="354439"/>
    <lineage>
        <taxon>Eukaryota</taxon>
        <taxon>Metazoa</taxon>
        <taxon>Ecdysozoa</taxon>
        <taxon>Arthropoda</taxon>
        <taxon>Hexapoda</taxon>
        <taxon>Insecta</taxon>
        <taxon>Pterygota</taxon>
        <taxon>Neoptera</taxon>
        <taxon>Endopterygota</taxon>
        <taxon>Coleoptera</taxon>
        <taxon>Polyphaga</taxon>
        <taxon>Cucujiformia</taxon>
        <taxon>Curculionidae</taxon>
        <taxon>Dryophthorinae</taxon>
        <taxon>Rhynchophorus</taxon>
    </lineage>
</organism>
<sequence>MLLTSNILVPYLPRPSRFYVGPFPCGKKRVIATPAHPILPNPDFPLADALDGLPASRRCRRWSGTSRNALSCIYIRSLPNWRAGSGASEWKSRKPGPSDVLTSERQSVMVAVMRNRVNHKKILP</sequence>
<dbReference type="AlphaFoldDB" id="A0A834I3B3"/>
<dbReference type="Proteomes" id="UP000625711">
    <property type="component" value="Unassembled WGS sequence"/>
</dbReference>
<feature type="region of interest" description="Disordered" evidence="1">
    <location>
        <begin position="83"/>
        <end position="103"/>
    </location>
</feature>
<name>A0A834I3B3_RHYFE</name>
<comment type="caution">
    <text evidence="2">The sequence shown here is derived from an EMBL/GenBank/DDBJ whole genome shotgun (WGS) entry which is preliminary data.</text>
</comment>
<reference evidence="2" key="1">
    <citation type="submission" date="2020-08" db="EMBL/GenBank/DDBJ databases">
        <title>Genome sequencing and assembly of the red palm weevil Rhynchophorus ferrugineus.</title>
        <authorList>
            <person name="Dias G.B."/>
            <person name="Bergman C.M."/>
            <person name="Manee M."/>
        </authorList>
    </citation>
    <scope>NUCLEOTIDE SEQUENCE</scope>
    <source>
        <strain evidence="2">AA-2017</strain>
        <tissue evidence="2">Whole larva</tissue>
    </source>
</reference>
<protein>
    <submittedName>
        <fullName evidence="2">Uncharacterized protein</fullName>
    </submittedName>
</protein>
<evidence type="ECO:0000313" key="2">
    <source>
        <dbReference type="EMBL" id="KAF7271716.1"/>
    </source>
</evidence>
<evidence type="ECO:0000313" key="3">
    <source>
        <dbReference type="Proteomes" id="UP000625711"/>
    </source>
</evidence>
<proteinExistence type="predicted"/>
<accession>A0A834I3B3</accession>